<dbReference type="AlphaFoldDB" id="A0AAV2QFD4"/>
<comment type="caution">
    <text evidence="1">The sequence shown here is derived from an EMBL/GenBank/DDBJ whole genome shotgun (WGS) entry which is preliminary data.</text>
</comment>
<dbReference type="SUPFAM" id="SSF48452">
    <property type="entry name" value="TPR-like"/>
    <property type="match status" value="1"/>
</dbReference>
<evidence type="ECO:0000313" key="1">
    <source>
        <dbReference type="EMBL" id="CAL4084110.1"/>
    </source>
</evidence>
<dbReference type="InterPro" id="IPR011990">
    <property type="entry name" value="TPR-like_helical_dom_sf"/>
</dbReference>
<dbReference type="InterPro" id="IPR039190">
    <property type="entry name" value="TTC14"/>
</dbReference>
<organism evidence="1 2">
    <name type="scientific">Meganyctiphanes norvegica</name>
    <name type="common">Northern krill</name>
    <name type="synonym">Thysanopoda norvegica</name>
    <dbReference type="NCBI Taxonomy" id="48144"/>
    <lineage>
        <taxon>Eukaryota</taxon>
        <taxon>Metazoa</taxon>
        <taxon>Ecdysozoa</taxon>
        <taxon>Arthropoda</taxon>
        <taxon>Crustacea</taxon>
        <taxon>Multicrustacea</taxon>
        <taxon>Malacostraca</taxon>
        <taxon>Eumalacostraca</taxon>
        <taxon>Eucarida</taxon>
        <taxon>Euphausiacea</taxon>
        <taxon>Euphausiidae</taxon>
        <taxon>Meganyctiphanes</taxon>
    </lineage>
</organism>
<protein>
    <submittedName>
        <fullName evidence="1">Uncharacterized protein</fullName>
    </submittedName>
</protein>
<dbReference type="Gene3D" id="1.25.40.10">
    <property type="entry name" value="Tetratricopeptide repeat domain"/>
    <property type="match status" value="1"/>
</dbReference>
<proteinExistence type="predicted"/>
<dbReference type="PANTHER" id="PTHR23184">
    <property type="entry name" value="TETRATRICOPEPTIDE REPEAT PROTEIN 14"/>
    <property type="match status" value="1"/>
</dbReference>
<dbReference type="PANTHER" id="PTHR23184:SF9">
    <property type="entry name" value="TETRATRICOPEPTIDE REPEAT PROTEIN 14"/>
    <property type="match status" value="1"/>
</dbReference>
<feature type="non-terminal residue" evidence="1">
    <location>
        <position position="1"/>
    </location>
</feature>
<sequence>QWHELAIFYSCIKNYLTYIMYSSSWSPPANYYAGKNLDRKGRSKDCKDSLVPNIPEDGYFNYLIVKQSLNFHGKDFMEKLIESLINHPSNFEVSNIEYESLDFKEFQKRTLALSKYEEVNTKLLEFICEKSPLIFKTGIDRKNLLFYGLFMWKCYYSSYTYKFLPPLEYFLDVTPNLCEKEFYKSVCVGDILFGKVIDYCGADTHILKIIATGGYKHRNLLGTNINAELKWDDMKLDETLHPDQNVLLSDDTEFGIKMWKKDTLLTVEVLSTPSTIDGTIDPGETILVGTKGIALDKLYYKKMEGCKYEVKKFSLGICNDENSSNECPPVLKFIENKEEHSYDDCLMKFKMKVNSKHKPKWLMNRCLNVNNKFEYSLMNSIQYISPNITEAINKDLKKAQNEMWINEICEKKTLLEDEDYVKATEKAFDEELKSFNPKKIHFMNLRAIFYKNLSRYKDALRDTQILVKDADSQPMICEVILEYARERESTQNFRESEKLYKKYIEINPENEEAKQAIKRLKELNSEDGKDPDIEELAKILELREDKNKFIKEGVFERKNKNTWKEKCLF</sequence>
<keyword evidence="2" id="KW-1185">Reference proteome</keyword>
<reference evidence="1 2" key="1">
    <citation type="submission" date="2024-05" db="EMBL/GenBank/DDBJ databases">
        <authorList>
            <person name="Wallberg A."/>
        </authorList>
    </citation>
    <scope>NUCLEOTIDE SEQUENCE [LARGE SCALE GENOMIC DNA]</scope>
</reference>
<accession>A0AAV2QFD4</accession>
<dbReference type="EMBL" id="CAXKWB010006732">
    <property type="protein sequence ID" value="CAL4084110.1"/>
    <property type="molecule type" value="Genomic_DNA"/>
</dbReference>
<evidence type="ECO:0000313" key="2">
    <source>
        <dbReference type="Proteomes" id="UP001497623"/>
    </source>
</evidence>
<gene>
    <name evidence="1" type="ORF">MNOR_LOCUS12321</name>
</gene>
<name>A0AAV2QFD4_MEGNR</name>
<dbReference type="Proteomes" id="UP001497623">
    <property type="component" value="Unassembled WGS sequence"/>
</dbReference>